<dbReference type="InterPro" id="IPR011992">
    <property type="entry name" value="EF-hand-dom_pair"/>
</dbReference>
<organism evidence="3 4">
    <name type="scientific">Solanum stoloniferum</name>
    <dbReference type="NCBI Taxonomy" id="62892"/>
    <lineage>
        <taxon>Eukaryota</taxon>
        <taxon>Viridiplantae</taxon>
        <taxon>Streptophyta</taxon>
        <taxon>Embryophyta</taxon>
        <taxon>Tracheophyta</taxon>
        <taxon>Spermatophyta</taxon>
        <taxon>Magnoliopsida</taxon>
        <taxon>eudicotyledons</taxon>
        <taxon>Gunneridae</taxon>
        <taxon>Pentapetalae</taxon>
        <taxon>asterids</taxon>
        <taxon>lamiids</taxon>
        <taxon>Solanales</taxon>
        <taxon>Solanaceae</taxon>
        <taxon>Solanoideae</taxon>
        <taxon>Solaneae</taxon>
        <taxon>Solanum</taxon>
    </lineage>
</organism>
<dbReference type="InterPro" id="IPR002048">
    <property type="entry name" value="EF_hand_dom"/>
</dbReference>
<sequence length="110" mass="12960">NTCPKEITQIKTIAKIFFKIKMPWFIPRRVSHRLSDEQVKGMLMKYDKNRDGKLSKQELRLAFKEMGLHFCRWKAGKALRYADKNGDGYINEDEMSELVQYASRWGISIS</sequence>
<dbReference type="Pfam" id="PF13499">
    <property type="entry name" value="EF-hand_7"/>
    <property type="match status" value="1"/>
</dbReference>
<evidence type="ECO:0000256" key="1">
    <source>
        <dbReference type="ARBA" id="ARBA00022837"/>
    </source>
</evidence>
<evidence type="ECO:0000313" key="4">
    <source>
        <dbReference type="Proteomes" id="UP001627284"/>
    </source>
</evidence>
<dbReference type="Gene3D" id="1.10.238.10">
    <property type="entry name" value="EF-hand"/>
    <property type="match status" value="1"/>
</dbReference>
<dbReference type="EMBL" id="JBJKTR010000004">
    <property type="protein sequence ID" value="KAL3371955.1"/>
    <property type="molecule type" value="Genomic_DNA"/>
</dbReference>
<feature type="domain" description="EF-hand" evidence="2">
    <location>
        <begin position="77"/>
        <end position="105"/>
    </location>
</feature>
<dbReference type="SMART" id="SM00054">
    <property type="entry name" value="EFh"/>
    <property type="match status" value="2"/>
</dbReference>
<evidence type="ECO:0000259" key="2">
    <source>
        <dbReference type="PROSITE" id="PS50222"/>
    </source>
</evidence>
<proteinExistence type="predicted"/>
<reference evidence="3 4" key="1">
    <citation type="submission" date="2024-05" db="EMBL/GenBank/DDBJ databases">
        <title>De novo assembly of an allotetraploid wild potato.</title>
        <authorList>
            <person name="Hosaka A.J."/>
        </authorList>
    </citation>
    <scope>NUCLEOTIDE SEQUENCE [LARGE SCALE GENOMIC DNA]</scope>
    <source>
        <tissue evidence="3">Young leaves</tissue>
    </source>
</reference>
<keyword evidence="1" id="KW-0106">Calcium</keyword>
<comment type="caution">
    <text evidence="3">The sequence shown here is derived from an EMBL/GenBank/DDBJ whole genome shotgun (WGS) entry which is preliminary data.</text>
</comment>
<gene>
    <name evidence="3" type="ORF">AABB24_008475</name>
</gene>
<dbReference type="InterPro" id="IPR018247">
    <property type="entry name" value="EF_Hand_1_Ca_BS"/>
</dbReference>
<name>A0ABD2UUJ4_9SOLN</name>
<evidence type="ECO:0000313" key="3">
    <source>
        <dbReference type="EMBL" id="KAL3371955.1"/>
    </source>
</evidence>
<dbReference type="AlphaFoldDB" id="A0ABD2UUJ4"/>
<dbReference type="PROSITE" id="PS00018">
    <property type="entry name" value="EF_HAND_1"/>
    <property type="match status" value="2"/>
</dbReference>
<keyword evidence="4" id="KW-1185">Reference proteome</keyword>
<dbReference type="CDD" id="cd00051">
    <property type="entry name" value="EFh"/>
    <property type="match status" value="1"/>
</dbReference>
<dbReference type="PROSITE" id="PS50222">
    <property type="entry name" value="EF_HAND_2"/>
    <property type="match status" value="2"/>
</dbReference>
<protein>
    <recommendedName>
        <fullName evidence="2">EF-hand domain-containing protein</fullName>
    </recommendedName>
</protein>
<accession>A0ABD2UUJ4</accession>
<feature type="non-terminal residue" evidence="3">
    <location>
        <position position="1"/>
    </location>
</feature>
<dbReference type="SUPFAM" id="SSF47473">
    <property type="entry name" value="EF-hand"/>
    <property type="match status" value="1"/>
</dbReference>
<feature type="domain" description="EF-hand" evidence="2">
    <location>
        <begin position="34"/>
        <end position="69"/>
    </location>
</feature>
<dbReference type="Proteomes" id="UP001627284">
    <property type="component" value="Unassembled WGS sequence"/>
</dbReference>